<dbReference type="InterPro" id="IPR037460">
    <property type="entry name" value="SEST-like"/>
</dbReference>
<accession>A0A0S4QMT6</accession>
<dbReference type="Proteomes" id="UP000198802">
    <property type="component" value="Unassembled WGS sequence"/>
</dbReference>
<feature type="chain" id="PRO_5006626370" evidence="3">
    <location>
        <begin position="33"/>
        <end position="267"/>
    </location>
</feature>
<protein>
    <submittedName>
        <fullName evidence="5">GDSL-like Lipase/Acylhydrolase family protein</fullName>
    </submittedName>
</protein>
<name>A0A0S4QMT6_9ACTN</name>
<evidence type="ECO:0000259" key="4">
    <source>
        <dbReference type="Pfam" id="PF13472"/>
    </source>
</evidence>
<keyword evidence="6" id="KW-1185">Reference proteome</keyword>
<dbReference type="InterPro" id="IPR006311">
    <property type="entry name" value="TAT_signal"/>
</dbReference>
<dbReference type="InterPro" id="IPR013830">
    <property type="entry name" value="SGNH_hydro"/>
</dbReference>
<feature type="signal peptide" evidence="3">
    <location>
        <begin position="1"/>
        <end position="32"/>
    </location>
</feature>
<keyword evidence="2" id="KW-1015">Disulfide bond</keyword>
<dbReference type="CDD" id="cd01823">
    <property type="entry name" value="SEST_like"/>
    <property type="match status" value="1"/>
</dbReference>
<feature type="disulfide bond" evidence="2">
    <location>
        <begin position="180"/>
        <end position="229"/>
    </location>
</feature>
<dbReference type="InterPro" id="IPR036514">
    <property type="entry name" value="SGNH_hydro_sf"/>
</dbReference>
<feature type="active site" description="Nucleophile" evidence="1">
    <location>
        <position position="44"/>
    </location>
</feature>
<dbReference type="GO" id="GO:0004806">
    <property type="term" value="F:triacylglycerol lipase activity"/>
    <property type="evidence" value="ECO:0007669"/>
    <property type="project" value="TreeGrafter"/>
</dbReference>
<dbReference type="PROSITE" id="PS51318">
    <property type="entry name" value="TAT"/>
    <property type="match status" value="1"/>
</dbReference>
<dbReference type="PANTHER" id="PTHR37981">
    <property type="entry name" value="LIPASE 2"/>
    <property type="match status" value="1"/>
</dbReference>
<evidence type="ECO:0000256" key="1">
    <source>
        <dbReference type="PIRSR" id="PIRSR637460-1"/>
    </source>
</evidence>
<evidence type="ECO:0000256" key="2">
    <source>
        <dbReference type="PIRSR" id="PIRSR637460-2"/>
    </source>
</evidence>
<feature type="disulfide bond" evidence="2">
    <location>
        <begin position="126"/>
        <end position="131"/>
    </location>
</feature>
<reference evidence="6" key="1">
    <citation type="submission" date="2015-11" db="EMBL/GenBank/DDBJ databases">
        <authorList>
            <person name="Varghese N."/>
        </authorList>
    </citation>
    <scope>NUCLEOTIDE SEQUENCE [LARGE SCALE GENOMIC DNA]</scope>
    <source>
        <strain evidence="6">DSM 45899</strain>
    </source>
</reference>
<gene>
    <name evidence="5" type="ORF">Ga0074812_109165</name>
</gene>
<feature type="domain" description="SGNH hydrolase-type esterase" evidence="4">
    <location>
        <begin position="40"/>
        <end position="255"/>
    </location>
</feature>
<dbReference type="Pfam" id="PF13472">
    <property type="entry name" value="Lipase_GDSL_2"/>
    <property type="match status" value="1"/>
</dbReference>
<keyword evidence="5" id="KW-0378">Hydrolase</keyword>
<sequence>MENFFRRRVLAPAVTTLVAAFSGSVSTAPAQAATPDRYVALGDSYSSGSGAGSSDLDADCARSTYSYPSLVASQRPGTELTLAACGGAVTSDVTDSQVNALTPETKYVTITIGGNDIGFGDLVRSCTLSDCTSTVDTSNARITGELPAKLDTTFAAIRSKAPSATVVVLGYPRPFADRTCSAAPGVTVAKQAALNNLVDNLDAVLADRAQAAGFVYGNPNPAWAGHDVCASTPFTNGLVISALGESYHPTRAGYANGYTPLVRSLIG</sequence>
<organism evidence="5 6">
    <name type="scientific">Parafrankia irregularis</name>
    <dbReference type="NCBI Taxonomy" id="795642"/>
    <lineage>
        <taxon>Bacteria</taxon>
        <taxon>Bacillati</taxon>
        <taxon>Actinomycetota</taxon>
        <taxon>Actinomycetes</taxon>
        <taxon>Frankiales</taxon>
        <taxon>Frankiaceae</taxon>
        <taxon>Parafrankia</taxon>
    </lineage>
</organism>
<dbReference type="AlphaFoldDB" id="A0A0S4QMT6"/>
<dbReference type="SUPFAM" id="SSF52266">
    <property type="entry name" value="SGNH hydrolase"/>
    <property type="match status" value="1"/>
</dbReference>
<dbReference type="EMBL" id="FAOZ01000009">
    <property type="protein sequence ID" value="CUU56945.1"/>
    <property type="molecule type" value="Genomic_DNA"/>
</dbReference>
<feature type="disulfide bond" evidence="2">
    <location>
        <begin position="60"/>
        <end position="85"/>
    </location>
</feature>
<proteinExistence type="predicted"/>
<dbReference type="Gene3D" id="3.40.50.1110">
    <property type="entry name" value="SGNH hydrolase"/>
    <property type="match status" value="1"/>
</dbReference>
<evidence type="ECO:0000256" key="3">
    <source>
        <dbReference type="SAM" id="SignalP"/>
    </source>
</evidence>
<feature type="active site" evidence="1">
    <location>
        <position position="248"/>
    </location>
</feature>
<dbReference type="GO" id="GO:0019433">
    <property type="term" value="P:triglyceride catabolic process"/>
    <property type="evidence" value="ECO:0007669"/>
    <property type="project" value="TreeGrafter"/>
</dbReference>
<keyword evidence="3" id="KW-0732">Signal</keyword>
<dbReference type="RefSeq" id="WP_165615666.1">
    <property type="nucleotide sequence ID" value="NZ_FAOZ01000009.1"/>
</dbReference>
<dbReference type="PANTHER" id="PTHR37981:SF1">
    <property type="entry name" value="SGNH HYDROLASE-TYPE ESTERASE DOMAIN-CONTAINING PROTEIN"/>
    <property type="match status" value="1"/>
</dbReference>
<evidence type="ECO:0000313" key="6">
    <source>
        <dbReference type="Proteomes" id="UP000198802"/>
    </source>
</evidence>
<evidence type="ECO:0000313" key="5">
    <source>
        <dbReference type="EMBL" id="CUU56945.1"/>
    </source>
</evidence>